<dbReference type="GeneID" id="14904538"/>
<comment type="cofactor">
    <cofactor evidence="1 8">
        <name>pyridoxal 5'-phosphate</name>
        <dbReference type="ChEBI" id="CHEBI:597326"/>
    </cofactor>
</comment>
<evidence type="ECO:0000256" key="1">
    <source>
        <dbReference type="ARBA" id="ARBA00001933"/>
    </source>
</evidence>
<keyword evidence="4 8" id="KW-0663">Pyridoxal phosphate</keyword>
<dbReference type="InParanoid" id="G0R250"/>
<dbReference type="PANTHER" id="PTHR42778:SF1">
    <property type="entry name" value="2-AMINOETHYLPHOSPHONATE--PYRUVATE TRANSAMINASE"/>
    <property type="match status" value="1"/>
</dbReference>
<comment type="catalytic activity">
    <reaction evidence="6">
        <text>(2-aminoethyl)phosphonate + pyruvate = phosphonoacetaldehyde + L-alanine</text>
        <dbReference type="Rhea" id="RHEA:17021"/>
        <dbReference type="ChEBI" id="CHEBI:15361"/>
        <dbReference type="ChEBI" id="CHEBI:57418"/>
        <dbReference type="ChEBI" id="CHEBI:57972"/>
        <dbReference type="ChEBI" id="CHEBI:58383"/>
        <dbReference type="EC" id="2.6.1.37"/>
    </reaction>
</comment>
<dbReference type="InterPro" id="IPR024169">
    <property type="entry name" value="SP_NH2Trfase/AEP_transaminase"/>
</dbReference>
<dbReference type="Pfam" id="PF00266">
    <property type="entry name" value="Aminotran_5"/>
    <property type="match status" value="1"/>
</dbReference>
<protein>
    <recommendedName>
        <fullName evidence="9">Aminotransferase class V domain-containing protein</fullName>
    </recommendedName>
</protein>
<dbReference type="PANTHER" id="PTHR42778">
    <property type="entry name" value="2-AMINOETHYLPHOSPHONATE--PYRUVATE TRANSAMINASE"/>
    <property type="match status" value="1"/>
</dbReference>
<dbReference type="OMA" id="MLVPTNG"/>
<dbReference type="Gene3D" id="3.90.1150.10">
    <property type="entry name" value="Aspartate Aminotransferase, domain 1"/>
    <property type="match status" value="1"/>
</dbReference>
<dbReference type="InterPro" id="IPR015421">
    <property type="entry name" value="PyrdxlP-dep_Trfase_major"/>
</dbReference>
<dbReference type="HAMAP" id="MF_01376">
    <property type="entry name" value="PhnW_aminotrans_5"/>
    <property type="match status" value="1"/>
</dbReference>
<keyword evidence="11" id="KW-1185">Reference proteome</keyword>
<evidence type="ECO:0000256" key="7">
    <source>
        <dbReference type="PIRSR" id="PIRSR000524-1"/>
    </source>
</evidence>
<reference evidence="10 11" key="1">
    <citation type="submission" date="2011-07" db="EMBL/GenBank/DDBJ databases">
        <authorList>
            <person name="Coyne R."/>
            <person name="Brami D."/>
            <person name="Johnson J."/>
            <person name="Hostetler J."/>
            <person name="Hannick L."/>
            <person name="Clark T."/>
            <person name="Cassidy-Hanley D."/>
            <person name="Inman J."/>
        </authorList>
    </citation>
    <scope>NUCLEOTIDE SEQUENCE [LARGE SCALE GENOMIC DNA]</scope>
    <source>
        <strain evidence="10 11">G5</strain>
    </source>
</reference>
<keyword evidence="2" id="KW-0032">Aminotransferase</keyword>
<evidence type="ECO:0000256" key="2">
    <source>
        <dbReference type="ARBA" id="ARBA00022576"/>
    </source>
</evidence>
<keyword evidence="5" id="KW-0670">Pyruvate</keyword>
<dbReference type="SUPFAM" id="SSF53383">
    <property type="entry name" value="PLP-dependent transferases"/>
    <property type="match status" value="1"/>
</dbReference>
<keyword evidence="3" id="KW-0808">Transferase</keyword>
<dbReference type="NCBIfam" id="NF010006">
    <property type="entry name" value="PRK13479.1"/>
    <property type="match status" value="1"/>
</dbReference>
<feature type="domain" description="Aminotransferase class V" evidence="9">
    <location>
        <begin position="56"/>
        <end position="323"/>
    </location>
</feature>
<organism evidence="10 11">
    <name type="scientific">Ichthyophthirius multifiliis</name>
    <name type="common">White spot disease agent</name>
    <name type="synonym">Ich</name>
    <dbReference type="NCBI Taxonomy" id="5932"/>
    <lineage>
        <taxon>Eukaryota</taxon>
        <taxon>Sar</taxon>
        <taxon>Alveolata</taxon>
        <taxon>Ciliophora</taxon>
        <taxon>Intramacronucleata</taxon>
        <taxon>Oligohymenophorea</taxon>
        <taxon>Hymenostomatida</taxon>
        <taxon>Ophryoglenina</taxon>
        <taxon>Ichthyophthirius</taxon>
    </lineage>
</organism>
<dbReference type="Gene3D" id="3.40.640.10">
    <property type="entry name" value="Type I PLP-dependent aspartate aminotransferase-like (Major domain)"/>
    <property type="match status" value="1"/>
</dbReference>
<dbReference type="Proteomes" id="UP000008983">
    <property type="component" value="Unassembled WGS sequence"/>
</dbReference>
<evidence type="ECO:0000313" key="11">
    <source>
        <dbReference type="Proteomes" id="UP000008983"/>
    </source>
</evidence>
<proteinExistence type="inferred from homology"/>
<dbReference type="GO" id="GO:0047304">
    <property type="term" value="F:2-aminoethylphosphonate-pyruvate transaminase activity"/>
    <property type="evidence" value="ECO:0007669"/>
    <property type="project" value="UniProtKB-EC"/>
</dbReference>
<evidence type="ECO:0000256" key="6">
    <source>
        <dbReference type="ARBA" id="ARBA00049460"/>
    </source>
</evidence>
<dbReference type="RefSeq" id="XP_004029693.1">
    <property type="nucleotide sequence ID" value="XM_004029645.1"/>
</dbReference>
<dbReference type="InterPro" id="IPR015424">
    <property type="entry name" value="PyrdxlP-dep_Trfase"/>
</dbReference>
<dbReference type="NCBIfam" id="TIGR02326">
    <property type="entry name" value="transamin_PhnW"/>
    <property type="match status" value="1"/>
</dbReference>
<dbReference type="InterPro" id="IPR000192">
    <property type="entry name" value="Aminotrans_V_dom"/>
</dbReference>
<evidence type="ECO:0000256" key="4">
    <source>
        <dbReference type="ARBA" id="ARBA00022898"/>
    </source>
</evidence>
<gene>
    <name evidence="10" type="ORF">IMG5_174960</name>
</gene>
<evidence type="ECO:0000313" key="10">
    <source>
        <dbReference type="EMBL" id="EGR28457.1"/>
    </source>
</evidence>
<name>G0R250_ICHMU</name>
<dbReference type="EMBL" id="GL984241">
    <property type="protein sequence ID" value="EGR28457.1"/>
    <property type="molecule type" value="Genomic_DNA"/>
</dbReference>
<evidence type="ECO:0000256" key="5">
    <source>
        <dbReference type="ARBA" id="ARBA00023317"/>
    </source>
</evidence>
<dbReference type="NCBIfam" id="TIGR03301">
    <property type="entry name" value="PhnW-AepZ"/>
    <property type="match status" value="1"/>
</dbReference>
<dbReference type="PIRSF" id="PIRSF000524">
    <property type="entry name" value="SPT"/>
    <property type="match status" value="1"/>
</dbReference>
<feature type="modified residue" description="N6-(pyridoxal phosphate)lysine" evidence="8">
    <location>
        <position position="221"/>
    </location>
</feature>
<dbReference type="eggNOG" id="KOG2862">
    <property type="taxonomic scope" value="Eukaryota"/>
</dbReference>
<sequence length="401" mass="45837">MITLFSKVVKNIHKKSFLIPKTQFSSLKQPLLFTPGPLLTSNNVKLSMNYDYGSRDPRFMQIIKDIRNDILKICEVQKGEYECILLQGSGTYAVEAVLGQSIPKGKHKLLIVQNGAYGIRMEKISLYYGLNYTTLNYSDCDVVKPKDVAQKLQENPDITHVSIIHSETTSGLINPIEEIGKVIKNFNKNIVYIVDSMSSFAAYRINPKEIGIDYLVASSNKNLQGIPGFAFVIANNKHFQNTKDNARSMVLDLYQQWQGLEDNGQFRFTPPTHVLKATKVAIDEYFEQGGQPKRFQKYDSNQKLLTKRMTEMGFKLYIEPKYQGCIITTFLNPKDPNFKFNEFYQFLADKNMVIYPGKLTKADSFRIGSIGEINNQNISQLCEYIHDYLVVKKCSIPVKYD</sequence>
<dbReference type="OrthoDB" id="7403325at2759"/>
<dbReference type="AlphaFoldDB" id="G0R250"/>
<dbReference type="InterPro" id="IPR015422">
    <property type="entry name" value="PyrdxlP-dep_Trfase_small"/>
</dbReference>
<feature type="binding site" evidence="7">
    <location>
        <position position="366"/>
    </location>
    <ligand>
        <name>substrate</name>
    </ligand>
</feature>
<accession>G0R250</accession>
<dbReference type="STRING" id="857967.G0R250"/>
<evidence type="ECO:0000259" key="9">
    <source>
        <dbReference type="Pfam" id="PF00266"/>
    </source>
</evidence>
<evidence type="ECO:0000256" key="3">
    <source>
        <dbReference type="ARBA" id="ARBA00022679"/>
    </source>
</evidence>
<evidence type="ECO:0000256" key="8">
    <source>
        <dbReference type="PIRSR" id="PIRSR000524-50"/>
    </source>
</evidence>
<dbReference type="InterPro" id="IPR012703">
    <property type="entry name" value="NH2EtPonate_pyrv_transaminase"/>
</dbReference>
<dbReference type="GO" id="GO:0019700">
    <property type="term" value="P:organic phosphonate catabolic process"/>
    <property type="evidence" value="ECO:0007669"/>
    <property type="project" value="InterPro"/>
</dbReference>